<dbReference type="RefSeq" id="WP_377357653.1">
    <property type="nucleotide sequence ID" value="NZ_JBHTCM010000007.1"/>
</dbReference>
<dbReference type="CDD" id="cd03441">
    <property type="entry name" value="R_hydratase_like"/>
    <property type="match status" value="1"/>
</dbReference>
<dbReference type="SUPFAM" id="SSF54637">
    <property type="entry name" value="Thioesterase/thiol ester dehydrase-isomerase"/>
    <property type="match status" value="2"/>
</dbReference>
<dbReference type="Pfam" id="PF01575">
    <property type="entry name" value="MaoC_dehydratas"/>
    <property type="match status" value="1"/>
</dbReference>
<organism evidence="2 3">
    <name type="scientific">Rhodocista pekingensis</name>
    <dbReference type="NCBI Taxonomy" id="201185"/>
    <lineage>
        <taxon>Bacteria</taxon>
        <taxon>Pseudomonadati</taxon>
        <taxon>Pseudomonadota</taxon>
        <taxon>Alphaproteobacteria</taxon>
        <taxon>Rhodospirillales</taxon>
        <taxon>Azospirillaceae</taxon>
        <taxon>Rhodocista</taxon>
    </lineage>
</organism>
<evidence type="ECO:0000259" key="1">
    <source>
        <dbReference type="Pfam" id="PF01575"/>
    </source>
</evidence>
<sequence length="264" mass="27661">MTTLTASAVLDRTLTQADFDRFARLSGDDNPIHVDPDFCARTRFGRTVAHGVLLCSILRGLADRIAPGARQVSQAVRFPAPTYAGEPMRFEAWQDPAGAAGEGIPVNLRVSRIADGTVTCDGTCILDPDGRSGFPPPPDTAAPPSATVAEVTRRFGAADVADWLALGGAAPPGGVPEPLIGALFSYLLGVRLPGLGTNYLKQETRFHAPAPLEEALTARVAVTRVRPEKALVDLETTCRTAAGTLVASGRALVFVGDVADPPRA</sequence>
<proteinExistence type="predicted"/>
<dbReference type="Proteomes" id="UP001596456">
    <property type="component" value="Unassembled WGS sequence"/>
</dbReference>
<dbReference type="InterPro" id="IPR002539">
    <property type="entry name" value="MaoC-like_dom"/>
</dbReference>
<gene>
    <name evidence="2" type="ORF">ACFQPS_07005</name>
</gene>
<evidence type="ECO:0000313" key="2">
    <source>
        <dbReference type="EMBL" id="MFC7332907.1"/>
    </source>
</evidence>
<name>A0ABW2KSE9_9PROT</name>
<dbReference type="PANTHER" id="PTHR43437:SF3">
    <property type="entry name" value="HYDROXYACYL-THIOESTER DEHYDRATASE TYPE 2, MITOCHONDRIAL"/>
    <property type="match status" value="1"/>
</dbReference>
<evidence type="ECO:0000313" key="3">
    <source>
        <dbReference type="Proteomes" id="UP001596456"/>
    </source>
</evidence>
<dbReference type="InterPro" id="IPR050965">
    <property type="entry name" value="UPF0336/Enoyl-CoA_hydratase"/>
</dbReference>
<comment type="caution">
    <text evidence="2">The sequence shown here is derived from an EMBL/GenBank/DDBJ whole genome shotgun (WGS) entry which is preliminary data.</text>
</comment>
<dbReference type="EMBL" id="JBHTCM010000007">
    <property type="protein sequence ID" value="MFC7332907.1"/>
    <property type="molecule type" value="Genomic_DNA"/>
</dbReference>
<reference evidence="3" key="1">
    <citation type="journal article" date="2019" name="Int. J. Syst. Evol. Microbiol.">
        <title>The Global Catalogue of Microorganisms (GCM) 10K type strain sequencing project: providing services to taxonomists for standard genome sequencing and annotation.</title>
        <authorList>
            <consortium name="The Broad Institute Genomics Platform"/>
            <consortium name="The Broad Institute Genome Sequencing Center for Infectious Disease"/>
            <person name="Wu L."/>
            <person name="Ma J."/>
        </authorList>
    </citation>
    <scope>NUCLEOTIDE SEQUENCE [LARGE SCALE GENOMIC DNA]</scope>
    <source>
        <strain evidence="3">CGMCC 1.16275</strain>
    </source>
</reference>
<protein>
    <submittedName>
        <fullName evidence="2">MaoC/PaaZ C-terminal domain-containing protein</fullName>
    </submittedName>
</protein>
<feature type="domain" description="MaoC-like" evidence="1">
    <location>
        <begin position="9"/>
        <end position="94"/>
    </location>
</feature>
<dbReference type="PANTHER" id="PTHR43437">
    <property type="entry name" value="HYDROXYACYL-THIOESTER DEHYDRATASE TYPE 2, MITOCHONDRIAL-RELATED"/>
    <property type="match status" value="1"/>
</dbReference>
<dbReference type="InterPro" id="IPR029069">
    <property type="entry name" value="HotDog_dom_sf"/>
</dbReference>
<accession>A0ABW2KSE9</accession>
<keyword evidence="3" id="KW-1185">Reference proteome</keyword>
<dbReference type="Gene3D" id="3.10.129.10">
    <property type="entry name" value="Hotdog Thioesterase"/>
    <property type="match status" value="2"/>
</dbReference>
<dbReference type="CDD" id="cd03440">
    <property type="entry name" value="hot_dog"/>
    <property type="match status" value="1"/>
</dbReference>